<proteinExistence type="inferred from homology"/>
<dbReference type="Gene3D" id="3.40.50.720">
    <property type="entry name" value="NAD(P)-binding Rossmann-like Domain"/>
    <property type="match status" value="1"/>
</dbReference>
<organism evidence="5 6">
    <name type="scientific">Thermomonas carbonis</name>
    <dbReference type="NCBI Taxonomy" id="1463158"/>
    <lineage>
        <taxon>Bacteria</taxon>
        <taxon>Pseudomonadati</taxon>
        <taxon>Pseudomonadota</taxon>
        <taxon>Gammaproteobacteria</taxon>
        <taxon>Lysobacterales</taxon>
        <taxon>Lysobacteraceae</taxon>
        <taxon>Thermomonas</taxon>
    </lineage>
</organism>
<reference evidence="5 6" key="1">
    <citation type="submission" date="2020-08" db="EMBL/GenBank/DDBJ databases">
        <title>Genome sequence of Thermomonas carbonis KCTC 42013T.</title>
        <authorList>
            <person name="Hyun D.-W."/>
            <person name="Bae J.-W."/>
        </authorList>
    </citation>
    <scope>NUCLEOTIDE SEQUENCE [LARGE SCALE GENOMIC DNA]</scope>
    <source>
        <strain evidence="5 6">KCTC 42013</strain>
    </source>
</reference>
<evidence type="ECO:0000256" key="1">
    <source>
        <dbReference type="ARBA" id="ARBA00006484"/>
    </source>
</evidence>
<dbReference type="SMART" id="SM00822">
    <property type="entry name" value="PKS_KR"/>
    <property type="match status" value="1"/>
</dbReference>
<dbReference type="InterPro" id="IPR057326">
    <property type="entry name" value="KR_dom"/>
</dbReference>
<protein>
    <submittedName>
        <fullName evidence="5">SDR family NAD(P)-dependent oxidoreductase</fullName>
    </submittedName>
</protein>
<sequence>MTAHSPRTALITGATAGFGRAAARRFVDAGWQVVATGRRADRLDALRAELGDAVHAACFDIRDEVAMRAALDALPERFRGIDLLVNNAGLAQGTKPAQAALLSDWKTMIDTNITALVTLTHALLPQLVARKGAIINISSVAGVYPYPGGNTYGGSKAFVSHFSLGLRSDLHGTGVRVTTIEPGMAETEFTVVRTHGDQAASDTLYTGANPMTAEDIAESIFWVATLPQHLNINRLEIMPTSQSVAGFQVHREGQP</sequence>
<dbReference type="PANTHER" id="PTHR42901">
    <property type="entry name" value="ALCOHOL DEHYDROGENASE"/>
    <property type="match status" value="1"/>
</dbReference>
<dbReference type="AlphaFoldDB" id="A0A7G9SSF0"/>
<dbReference type="GO" id="GO:0016616">
    <property type="term" value="F:oxidoreductase activity, acting on the CH-OH group of donors, NAD or NADP as acceptor"/>
    <property type="evidence" value="ECO:0007669"/>
    <property type="project" value="UniProtKB-ARBA"/>
</dbReference>
<evidence type="ECO:0000313" key="5">
    <source>
        <dbReference type="EMBL" id="QNN70775.1"/>
    </source>
</evidence>
<dbReference type="Proteomes" id="UP000515804">
    <property type="component" value="Chromosome"/>
</dbReference>
<dbReference type="KEGG" id="tcn:H9L16_04025"/>
<dbReference type="SUPFAM" id="SSF51735">
    <property type="entry name" value="NAD(P)-binding Rossmann-fold domains"/>
    <property type="match status" value="1"/>
</dbReference>
<dbReference type="InterPro" id="IPR020904">
    <property type="entry name" value="Sc_DH/Rdtase_CS"/>
</dbReference>
<comment type="similarity">
    <text evidence="1 3">Belongs to the short-chain dehydrogenases/reductases (SDR) family.</text>
</comment>
<accession>A0A7G9SSF0</accession>
<evidence type="ECO:0000259" key="4">
    <source>
        <dbReference type="SMART" id="SM00822"/>
    </source>
</evidence>
<dbReference type="InterPro" id="IPR002347">
    <property type="entry name" value="SDR_fam"/>
</dbReference>
<dbReference type="PRINTS" id="PR00081">
    <property type="entry name" value="GDHRDH"/>
</dbReference>
<keyword evidence="2" id="KW-0560">Oxidoreductase</keyword>
<dbReference type="PRINTS" id="PR00080">
    <property type="entry name" value="SDRFAMILY"/>
</dbReference>
<dbReference type="PROSITE" id="PS00061">
    <property type="entry name" value="ADH_SHORT"/>
    <property type="match status" value="1"/>
</dbReference>
<evidence type="ECO:0000313" key="6">
    <source>
        <dbReference type="Proteomes" id="UP000515804"/>
    </source>
</evidence>
<evidence type="ECO:0000256" key="3">
    <source>
        <dbReference type="RuleBase" id="RU000363"/>
    </source>
</evidence>
<keyword evidence="6" id="KW-1185">Reference proteome</keyword>
<evidence type="ECO:0000256" key="2">
    <source>
        <dbReference type="ARBA" id="ARBA00023002"/>
    </source>
</evidence>
<dbReference type="EMBL" id="CP060719">
    <property type="protein sequence ID" value="QNN70775.1"/>
    <property type="molecule type" value="Genomic_DNA"/>
</dbReference>
<gene>
    <name evidence="5" type="ORF">H9L16_04025</name>
</gene>
<dbReference type="Pfam" id="PF00106">
    <property type="entry name" value="adh_short"/>
    <property type="match status" value="1"/>
</dbReference>
<dbReference type="InterPro" id="IPR036291">
    <property type="entry name" value="NAD(P)-bd_dom_sf"/>
</dbReference>
<name>A0A7G9SSF0_9GAMM</name>
<dbReference type="RefSeq" id="WP_187553290.1">
    <property type="nucleotide sequence ID" value="NZ_BMZL01000001.1"/>
</dbReference>
<feature type="domain" description="Ketoreductase" evidence="4">
    <location>
        <begin position="7"/>
        <end position="187"/>
    </location>
</feature>
<dbReference type="FunFam" id="3.40.50.720:FF:000047">
    <property type="entry name" value="NADP-dependent L-serine/L-allo-threonine dehydrogenase"/>
    <property type="match status" value="1"/>
</dbReference>
<dbReference type="PANTHER" id="PTHR42901:SF1">
    <property type="entry name" value="ALCOHOL DEHYDROGENASE"/>
    <property type="match status" value="1"/>
</dbReference>